<dbReference type="EMBL" id="AHFB01000096">
    <property type="protein sequence ID" value="EOO28651.1"/>
    <property type="molecule type" value="Genomic_DNA"/>
</dbReference>
<accession>A0A9W5PLF5</accession>
<comment type="caution">
    <text evidence="1">The sequence shown here is derived from an EMBL/GenBank/DDBJ whole genome shotgun (WGS) entry which is preliminary data.</text>
</comment>
<name>A0A9W5PLF5_BACCE</name>
<gene>
    <name evidence="1" type="ORF">IIU_05769</name>
</gene>
<evidence type="ECO:0000313" key="2">
    <source>
        <dbReference type="Proteomes" id="UP000014018"/>
    </source>
</evidence>
<dbReference type="Proteomes" id="UP000014018">
    <property type="component" value="Unassembled WGS sequence"/>
</dbReference>
<sequence length="110" mass="13019">MDHLTVANEQIKKDIIEHITFDFGRGQEQVIRHMLHERVYQSRNENKVCDTIEEIINLRAEAEKARRVYEITSGEFYLFRSCRLELKANLLEDSLPNVVEDSIFDLLFGY</sequence>
<evidence type="ECO:0000313" key="1">
    <source>
        <dbReference type="EMBL" id="EOO28651.1"/>
    </source>
</evidence>
<proteinExistence type="predicted"/>
<dbReference type="AlphaFoldDB" id="A0A9W5PLF5"/>
<organism evidence="1 2">
    <name type="scientific">Bacillus cereus VD133</name>
    <dbReference type="NCBI Taxonomy" id="1053233"/>
    <lineage>
        <taxon>Bacteria</taxon>
        <taxon>Bacillati</taxon>
        <taxon>Bacillota</taxon>
        <taxon>Bacilli</taxon>
        <taxon>Bacillales</taxon>
        <taxon>Bacillaceae</taxon>
        <taxon>Bacillus</taxon>
        <taxon>Bacillus cereus group</taxon>
    </lineage>
</organism>
<dbReference type="RefSeq" id="WP_016111782.1">
    <property type="nucleotide sequence ID" value="NZ_KB976192.1"/>
</dbReference>
<reference evidence="1 2" key="1">
    <citation type="submission" date="2012-12" db="EMBL/GenBank/DDBJ databases">
        <title>The Genome Sequence of Bacillus cereus VD133.</title>
        <authorList>
            <consortium name="The Broad Institute Genome Sequencing Platform"/>
            <consortium name="The Broad Institute Genome Sequencing Center for Infectious Disease"/>
            <person name="Feldgarden M."/>
            <person name="Van der Auwera G.A."/>
            <person name="Mahillon J."/>
            <person name="Duprez V."/>
            <person name="Timmery S."/>
            <person name="Mattelet C."/>
            <person name="Dierick K."/>
            <person name="Sun M."/>
            <person name="Yu Z."/>
            <person name="Zhu L."/>
            <person name="Hu X."/>
            <person name="Shank E.B."/>
            <person name="Swiecicka I."/>
            <person name="Hansen B.M."/>
            <person name="Andrup L."/>
            <person name="Walker B."/>
            <person name="Young S.K."/>
            <person name="Zeng Q."/>
            <person name="Gargeya S."/>
            <person name="Fitzgerald M."/>
            <person name="Haas B."/>
            <person name="Abouelleil A."/>
            <person name="Alvarado L."/>
            <person name="Arachchi H.M."/>
            <person name="Berlin A.M."/>
            <person name="Chapman S.B."/>
            <person name="Dewar J."/>
            <person name="Goldberg J."/>
            <person name="Griggs A."/>
            <person name="Gujja S."/>
            <person name="Hansen M."/>
            <person name="Howarth C."/>
            <person name="Imamovic A."/>
            <person name="Larimer J."/>
            <person name="McCowan C."/>
            <person name="Murphy C."/>
            <person name="Neiman D."/>
            <person name="Pearson M."/>
            <person name="Priest M."/>
            <person name="Roberts A."/>
            <person name="Saif S."/>
            <person name="Shea T."/>
            <person name="Sisk P."/>
            <person name="Sykes S."/>
            <person name="Wortman J."/>
            <person name="Nusbaum C."/>
            <person name="Birren B."/>
        </authorList>
    </citation>
    <scope>NUCLEOTIDE SEQUENCE [LARGE SCALE GENOMIC DNA]</scope>
    <source>
        <strain evidence="1 2">VD133</strain>
    </source>
</reference>
<protein>
    <submittedName>
        <fullName evidence="1">Uncharacterized protein</fullName>
    </submittedName>
</protein>